<dbReference type="CDD" id="cd14529">
    <property type="entry name" value="TpbA-like"/>
    <property type="match status" value="1"/>
</dbReference>
<sequence length="184" mass="20591">MSLRHLLLLLFVLPLLAWAAPRPSEWAQPVGNGKIINLYRISPSIYRSAQLDGPDVASLKKLGIRTVLNLRRFHSDEYLFKGTSVQMVRVPMNAWHIEDEDVVAALKVLQQASPAAPVLIHCQHGADRTGVVSAMYRIVVQGWDKQAAIDEMINGGYGFHPVWDNIRSYIQQVDVARIKAAVSR</sequence>
<dbReference type="SUPFAM" id="SSF52799">
    <property type="entry name" value="(Phosphotyrosine protein) phosphatases II"/>
    <property type="match status" value="1"/>
</dbReference>
<keyword evidence="6" id="KW-1185">Reference proteome</keyword>
<evidence type="ECO:0000313" key="6">
    <source>
        <dbReference type="Proteomes" id="UP000587991"/>
    </source>
</evidence>
<dbReference type="InterPro" id="IPR057023">
    <property type="entry name" value="PTP-SAK"/>
</dbReference>
<dbReference type="PANTHER" id="PTHR31126:SF72">
    <property type="entry name" value="DUAL SPECIFICITY PROTEIN PHOSPHATASE TPBA"/>
    <property type="match status" value="1"/>
</dbReference>
<dbReference type="PROSITE" id="PS00383">
    <property type="entry name" value="TYR_PHOSPHATASE_1"/>
    <property type="match status" value="1"/>
</dbReference>
<dbReference type="InterPro" id="IPR016130">
    <property type="entry name" value="Tyr_Pase_AS"/>
</dbReference>
<gene>
    <name evidence="5" type="ORF">HF682_14200</name>
</gene>
<comment type="caution">
    <text evidence="5">The sequence shown here is derived from an EMBL/GenBank/DDBJ whole genome shotgun (WGS) entry which is preliminary data.</text>
</comment>
<organism evidence="5 6">
    <name type="scientific">Leeia aquatica</name>
    <dbReference type="NCBI Taxonomy" id="2725557"/>
    <lineage>
        <taxon>Bacteria</taxon>
        <taxon>Pseudomonadati</taxon>
        <taxon>Pseudomonadota</taxon>
        <taxon>Betaproteobacteria</taxon>
        <taxon>Neisseriales</taxon>
        <taxon>Leeiaceae</taxon>
        <taxon>Leeia</taxon>
    </lineage>
</organism>
<evidence type="ECO:0000256" key="2">
    <source>
        <dbReference type="ARBA" id="ARBA00022801"/>
    </source>
</evidence>
<accession>A0A847S8L2</accession>
<dbReference type="InterPro" id="IPR029021">
    <property type="entry name" value="Prot-tyrosine_phosphatase-like"/>
</dbReference>
<protein>
    <submittedName>
        <fullName evidence="5">Dual specificity protein phosphatase family protein</fullName>
    </submittedName>
</protein>
<evidence type="ECO:0000259" key="4">
    <source>
        <dbReference type="PROSITE" id="PS50056"/>
    </source>
</evidence>
<dbReference type="AlphaFoldDB" id="A0A847S8L2"/>
<dbReference type="Proteomes" id="UP000587991">
    <property type="component" value="Unassembled WGS sequence"/>
</dbReference>
<dbReference type="Pfam" id="PF22784">
    <property type="entry name" value="PTP-SAK"/>
    <property type="match status" value="1"/>
</dbReference>
<dbReference type="GO" id="GO:0016791">
    <property type="term" value="F:phosphatase activity"/>
    <property type="evidence" value="ECO:0007669"/>
    <property type="project" value="UniProtKB-ARBA"/>
</dbReference>
<feature type="domain" description="Tyrosine specific protein phosphatases" evidence="4">
    <location>
        <begin position="100"/>
        <end position="152"/>
    </location>
</feature>
<keyword evidence="3" id="KW-0732">Signal</keyword>
<proteinExistence type="inferred from homology"/>
<dbReference type="SMART" id="SM00195">
    <property type="entry name" value="DSPc"/>
    <property type="match status" value="1"/>
</dbReference>
<dbReference type="Gene3D" id="3.90.190.10">
    <property type="entry name" value="Protein tyrosine phosphatase superfamily"/>
    <property type="match status" value="1"/>
</dbReference>
<evidence type="ECO:0000256" key="3">
    <source>
        <dbReference type="SAM" id="SignalP"/>
    </source>
</evidence>
<evidence type="ECO:0000256" key="1">
    <source>
        <dbReference type="ARBA" id="ARBA00009580"/>
    </source>
</evidence>
<feature type="chain" id="PRO_5032904952" evidence="3">
    <location>
        <begin position="20"/>
        <end position="184"/>
    </location>
</feature>
<dbReference type="EMBL" id="JABAIM010000003">
    <property type="protein sequence ID" value="NLR76314.1"/>
    <property type="molecule type" value="Genomic_DNA"/>
</dbReference>
<feature type="signal peptide" evidence="3">
    <location>
        <begin position="1"/>
        <end position="19"/>
    </location>
</feature>
<dbReference type="PANTHER" id="PTHR31126">
    <property type="entry name" value="TYROSINE-PROTEIN PHOSPHATASE"/>
    <property type="match status" value="1"/>
</dbReference>
<name>A0A847S8L2_9NEIS</name>
<dbReference type="InterPro" id="IPR020422">
    <property type="entry name" value="TYR_PHOSPHATASE_DUAL_dom"/>
</dbReference>
<keyword evidence="2" id="KW-0378">Hydrolase</keyword>
<dbReference type="PROSITE" id="PS50056">
    <property type="entry name" value="TYR_PHOSPHATASE_2"/>
    <property type="match status" value="1"/>
</dbReference>
<comment type="similarity">
    <text evidence="1">Belongs to the protein-tyrosine phosphatase family.</text>
</comment>
<reference evidence="5 6" key="1">
    <citation type="submission" date="2020-04" db="EMBL/GenBank/DDBJ databases">
        <title>Draft genome of Leeia sp. IMCC25680.</title>
        <authorList>
            <person name="Song J."/>
            <person name="Cho J.-C."/>
        </authorList>
    </citation>
    <scope>NUCLEOTIDE SEQUENCE [LARGE SCALE GENOMIC DNA]</scope>
    <source>
        <strain evidence="5 6">IMCC25680</strain>
    </source>
</reference>
<evidence type="ECO:0000313" key="5">
    <source>
        <dbReference type="EMBL" id="NLR76314.1"/>
    </source>
</evidence>
<dbReference type="InterPro" id="IPR000387">
    <property type="entry name" value="Tyr_Pase_dom"/>
</dbReference>
<dbReference type="RefSeq" id="WP_168877977.1">
    <property type="nucleotide sequence ID" value="NZ_JABAIM010000003.1"/>
</dbReference>